<evidence type="ECO:0000256" key="4">
    <source>
        <dbReference type="ARBA" id="ARBA00022475"/>
    </source>
</evidence>
<feature type="modified residue" description="Phosphohistidine" evidence="9">
    <location>
        <position position="997"/>
    </location>
</feature>
<feature type="domain" description="Response regulatory" evidence="14">
    <location>
        <begin position="810"/>
        <end position="929"/>
    </location>
</feature>
<keyword evidence="6 12" id="KW-0812">Transmembrane</keyword>
<dbReference type="InterPro" id="IPR036641">
    <property type="entry name" value="HPT_dom_sf"/>
</dbReference>
<dbReference type="InterPro" id="IPR005467">
    <property type="entry name" value="His_kinase_dom"/>
</dbReference>
<dbReference type="Pfam" id="PF01627">
    <property type="entry name" value="Hpt"/>
    <property type="match status" value="1"/>
</dbReference>
<feature type="coiled-coil region" evidence="11">
    <location>
        <begin position="377"/>
        <end position="404"/>
    </location>
</feature>
<dbReference type="PANTHER" id="PTHR45339:SF5">
    <property type="entry name" value="HISTIDINE KINASE"/>
    <property type="match status" value="1"/>
</dbReference>
<dbReference type="Gene3D" id="3.30.565.10">
    <property type="entry name" value="Histidine kinase-like ATPase, C-terminal domain"/>
    <property type="match status" value="1"/>
</dbReference>
<dbReference type="InterPro" id="IPR003661">
    <property type="entry name" value="HisK_dim/P_dom"/>
</dbReference>
<dbReference type="EMBL" id="JBHUHX010000015">
    <property type="protein sequence ID" value="MFD2111563.1"/>
    <property type="molecule type" value="Genomic_DNA"/>
</dbReference>
<dbReference type="InterPro" id="IPR036097">
    <property type="entry name" value="HisK_dim/P_sf"/>
</dbReference>
<dbReference type="InterPro" id="IPR029150">
    <property type="entry name" value="dCache_3"/>
</dbReference>
<evidence type="ECO:0000256" key="3">
    <source>
        <dbReference type="ARBA" id="ARBA00012438"/>
    </source>
</evidence>
<keyword evidence="8" id="KW-0902">Two-component regulatory system</keyword>
<dbReference type="InterPro" id="IPR003594">
    <property type="entry name" value="HATPase_dom"/>
</dbReference>
<keyword evidence="4" id="KW-1003">Cell membrane</keyword>
<dbReference type="InterPro" id="IPR036890">
    <property type="entry name" value="HATPase_C_sf"/>
</dbReference>
<gene>
    <name evidence="16" type="ORF">ACFSJC_06900</name>
</gene>
<dbReference type="Pfam" id="PF00512">
    <property type="entry name" value="HisKA"/>
    <property type="match status" value="1"/>
</dbReference>
<keyword evidence="7 12" id="KW-1133">Transmembrane helix</keyword>
<evidence type="ECO:0000256" key="5">
    <source>
        <dbReference type="ARBA" id="ARBA00022553"/>
    </source>
</evidence>
<dbReference type="PANTHER" id="PTHR45339">
    <property type="entry name" value="HYBRID SIGNAL TRANSDUCTION HISTIDINE KINASE J"/>
    <property type="match status" value="1"/>
</dbReference>
<keyword evidence="5 10" id="KW-0597">Phosphoprotein</keyword>
<dbReference type="SUPFAM" id="SSF103190">
    <property type="entry name" value="Sensory domain-like"/>
    <property type="match status" value="1"/>
</dbReference>
<protein>
    <recommendedName>
        <fullName evidence="3">histidine kinase</fullName>
        <ecNumber evidence="3">2.7.13.3</ecNumber>
    </recommendedName>
</protein>
<dbReference type="InterPro" id="IPR008207">
    <property type="entry name" value="Sig_transdc_His_kin_Hpt_dom"/>
</dbReference>
<sequence>MGEQHLGTPPETEGFRPIRDPLLLLFCITLALFVGLNILITAWMQRHEADHAKHAAQRGYETLLQQTLNQEANNLSGQLDFIEQDEALAEAYLSGDRELLLKHVKPVYERLKQRFDVTHFYFHRPDKSCFLRVHNPPRHSDRIDRWTLNTAATTQREASGIELGPLGTFTLRVVRPWTIDGQLIGFLELGKEVERFTATIKEVLGLDFFVLIDTSRLDREQWAEGLQVLDRTPLAPWDALDDRVIVDGTLRPMPHALLDWMKKPKRGTERRRHVRVGDRLYDCALVPLFDVTHTRVGEVAILLDQTEMIRDHARSSGLFIIILIATGTVVISVFWRVFERLKHKLDASHAALAQARGKLETRVAERTRELATTNAELREEIAHRKQVEEALIEAKQRAEAATEAKSRFLSAMSHELRTPMNAIIGVGEVLVDTELGRDQAHFIRILQSAGDDLLNVINDILDISKIESGELTLESIDFDLSQLVEETCDMLAIRARTKGLDLALRLDRYLPVHVVGDPHRLRQILINLIGNAVKFTERGYVSVEVSLDEAAAPPASERPPGSQVALVFSIRDTGIGIPEDKQEQIFESFTQVDSSTTRQYGGTGLGLGISRRLTTLMGGTIEVQSAPGCGSLFAVRLPMKTSKDETVSAPLAEIPNLPERRVLIVDDIEVNRLILGEMLQEWGMDFAEAENAKQALTMLNAARNAGRQFDTLLLDYWMPGMDGLDLASIITQDPRFAELDIVMLASDSLIMDKARTQRTRLAGHLVKPVKKRDLKRLLLGFTQGATGTGTSSAEQGATDDDKGGSLPAARILVVEDSPYNRTLIQAFLARTPLQVDYAENGAEAIEKWNTNPYTLVLMDMQMPVMDGYEATTAIREQERIEDRAPTPIVALTAFALTADVDKCLAAGCDAHLAKPIRKRDFFRMLHTHLGVASPPTAEHATQEETPPMEEHSEIFAYAEPELLPFAQEFLDTQRETLECLRALLLDGRFEDIRRLGHTMKGEGGGYGLEEVSVIGAAIQDACELQAVQTIATLLDRLDTYLDQVRILPKS</sequence>
<dbReference type="Gene3D" id="3.40.50.2300">
    <property type="match status" value="2"/>
</dbReference>
<dbReference type="PRINTS" id="PR00344">
    <property type="entry name" value="BCTRLSENSOR"/>
</dbReference>
<dbReference type="InterPro" id="IPR011006">
    <property type="entry name" value="CheY-like_superfamily"/>
</dbReference>
<comment type="caution">
    <text evidence="16">The sequence shown here is derived from an EMBL/GenBank/DDBJ whole genome shotgun (WGS) entry which is preliminary data.</text>
</comment>
<evidence type="ECO:0000256" key="2">
    <source>
        <dbReference type="ARBA" id="ARBA00004651"/>
    </source>
</evidence>
<dbReference type="CDD" id="cd16922">
    <property type="entry name" value="HATPase_EvgS-ArcB-TorS-like"/>
    <property type="match status" value="1"/>
</dbReference>
<dbReference type="SMART" id="SM00448">
    <property type="entry name" value="REC"/>
    <property type="match status" value="2"/>
</dbReference>
<evidence type="ECO:0000256" key="6">
    <source>
        <dbReference type="ARBA" id="ARBA00022692"/>
    </source>
</evidence>
<keyword evidence="11" id="KW-0175">Coiled coil</keyword>
<dbReference type="Pfam" id="PF14827">
    <property type="entry name" value="dCache_3"/>
    <property type="match status" value="1"/>
</dbReference>
<dbReference type="SUPFAM" id="SSF55874">
    <property type="entry name" value="ATPase domain of HSP90 chaperone/DNA topoisomerase II/histidine kinase"/>
    <property type="match status" value="1"/>
</dbReference>
<dbReference type="PROSITE" id="PS50894">
    <property type="entry name" value="HPT"/>
    <property type="match status" value="1"/>
</dbReference>
<dbReference type="CDD" id="cd00156">
    <property type="entry name" value="REC"/>
    <property type="match status" value="1"/>
</dbReference>
<feature type="domain" description="Response regulatory" evidence="14">
    <location>
        <begin position="661"/>
        <end position="782"/>
    </location>
</feature>
<dbReference type="Proteomes" id="UP001597337">
    <property type="component" value="Unassembled WGS sequence"/>
</dbReference>
<dbReference type="InterPro" id="IPR029151">
    <property type="entry name" value="Sensor-like_sf"/>
</dbReference>
<evidence type="ECO:0000259" key="14">
    <source>
        <dbReference type="PROSITE" id="PS50110"/>
    </source>
</evidence>
<dbReference type="SMART" id="SM00387">
    <property type="entry name" value="HATPase_c"/>
    <property type="match status" value="1"/>
</dbReference>
<dbReference type="SUPFAM" id="SSF52172">
    <property type="entry name" value="CheY-like"/>
    <property type="match status" value="2"/>
</dbReference>
<comment type="catalytic activity">
    <reaction evidence="1">
        <text>ATP + protein L-histidine = ADP + protein N-phospho-L-histidine.</text>
        <dbReference type="EC" id="2.7.13.3"/>
    </reaction>
</comment>
<dbReference type="RefSeq" id="WP_386025103.1">
    <property type="nucleotide sequence ID" value="NZ_JBHUHX010000015.1"/>
</dbReference>
<evidence type="ECO:0000313" key="17">
    <source>
        <dbReference type="Proteomes" id="UP001597337"/>
    </source>
</evidence>
<dbReference type="CDD" id="cd00082">
    <property type="entry name" value="HisKA"/>
    <property type="match status" value="1"/>
</dbReference>
<dbReference type="SMART" id="SM00388">
    <property type="entry name" value="HisKA"/>
    <property type="match status" value="1"/>
</dbReference>
<evidence type="ECO:0000259" key="13">
    <source>
        <dbReference type="PROSITE" id="PS50109"/>
    </source>
</evidence>
<dbReference type="Gene3D" id="1.20.120.160">
    <property type="entry name" value="HPT domain"/>
    <property type="match status" value="1"/>
</dbReference>
<dbReference type="Pfam" id="PF02518">
    <property type="entry name" value="HATPase_c"/>
    <property type="match status" value="1"/>
</dbReference>
<dbReference type="PROSITE" id="PS50109">
    <property type="entry name" value="HIS_KIN"/>
    <property type="match status" value="1"/>
</dbReference>
<dbReference type="CDD" id="cd17546">
    <property type="entry name" value="REC_hyHK_CKI1_RcsC-like"/>
    <property type="match status" value="1"/>
</dbReference>
<feature type="domain" description="HPt" evidence="15">
    <location>
        <begin position="958"/>
        <end position="1050"/>
    </location>
</feature>
<feature type="transmembrane region" description="Helical" evidence="12">
    <location>
        <begin position="318"/>
        <end position="338"/>
    </location>
</feature>
<dbReference type="InterPro" id="IPR004358">
    <property type="entry name" value="Sig_transdc_His_kin-like_C"/>
</dbReference>
<evidence type="ECO:0000256" key="10">
    <source>
        <dbReference type="PROSITE-ProRule" id="PRU00169"/>
    </source>
</evidence>
<accession>A0ABW4Y9E6</accession>
<evidence type="ECO:0000256" key="8">
    <source>
        <dbReference type="ARBA" id="ARBA00023012"/>
    </source>
</evidence>
<evidence type="ECO:0000256" key="9">
    <source>
        <dbReference type="PROSITE-ProRule" id="PRU00110"/>
    </source>
</evidence>
<reference evidence="17" key="1">
    <citation type="journal article" date="2019" name="Int. J. Syst. Evol. Microbiol.">
        <title>The Global Catalogue of Microorganisms (GCM) 10K type strain sequencing project: providing services to taxonomists for standard genome sequencing and annotation.</title>
        <authorList>
            <consortium name="The Broad Institute Genomics Platform"/>
            <consortium name="The Broad Institute Genome Sequencing Center for Infectious Disease"/>
            <person name="Wu L."/>
            <person name="Ma J."/>
        </authorList>
    </citation>
    <scope>NUCLEOTIDE SEQUENCE [LARGE SCALE GENOMIC DNA]</scope>
    <source>
        <strain evidence="17">KACC 12597</strain>
    </source>
</reference>
<feature type="modified residue" description="4-aspartylphosphate" evidence="10">
    <location>
        <position position="859"/>
    </location>
</feature>
<dbReference type="PROSITE" id="PS50110">
    <property type="entry name" value="RESPONSE_REGULATORY"/>
    <property type="match status" value="2"/>
</dbReference>
<feature type="transmembrane region" description="Helical" evidence="12">
    <location>
        <begin position="22"/>
        <end position="44"/>
    </location>
</feature>
<evidence type="ECO:0000256" key="7">
    <source>
        <dbReference type="ARBA" id="ARBA00022989"/>
    </source>
</evidence>
<feature type="modified residue" description="4-aspartylphosphate" evidence="10">
    <location>
        <position position="715"/>
    </location>
</feature>
<dbReference type="Gene3D" id="1.10.287.130">
    <property type="match status" value="1"/>
</dbReference>
<name>A0ABW4Y9E6_9GAMM</name>
<dbReference type="InterPro" id="IPR001789">
    <property type="entry name" value="Sig_transdc_resp-reg_receiver"/>
</dbReference>
<evidence type="ECO:0000259" key="15">
    <source>
        <dbReference type="PROSITE" id="PS50894"/>
    </source>
</evidence>
<dbReference type="SUPFAM" id="SSF47226">
    <property type="entry name" value="Histidine-containing phosphotransfer domain, HPT domain"/>
    <property type="match status" value="1"/>
</dbReference>
<comment type="subcellular location">
    <subcellularLocation>
        <location evidence="2">Cell membrane</location>
        <topology evidence="2">Multi-pass membrane protein</topology>
    </subcellularLocation>
</comment>
<feature type="domain" description="Histidine kinase" evidence="13">
    <location>
        <begin position="411"/>
        <end position="641"/>
    </location>
</feature>
<dbReference type="EC" id="2.7.13.3" evidence="3"/>
<evidence type="ECO:0000256" key="1">
    <source>
        <dbReference type="ARBA" id="ARBA00000085"/>
    </source>
</evidence>
<proteinExistence type="predicted"/>
<keyword evidence="17" id="KW-1185">Reference proteome</keyword>
<organism evidence="16 17">
    <name type="scientific">Thiorhodococcus fuscus</name>
    <dbReference type="NCBI Taxonomy" id="527200"/>
    <lineage>
        <taxon>Bacteria</taxon>
        <taxon>Pseudomonadati</taxon>
        <taxon>Pseudomonadota</taxon>
        <taxon>Gammaproteobacteria</taxon>
        <taxon>Chromatiales</taxon>
        <taxon>Chromatiaceae</taxon>
        <taxon>Thiorhodococcus</taxon>
    </lineage>
</organism>
<evidence type="ECO:0000313" key="16">
    <source>
        <dbReference type="EMBL" id="MFD2111563.1"/>
    </source>
</evidence>
<dbReference type="SUPFAM" id="SSF47384">
    <property type="entry name" value="Homodimeric domain of signal transducing histidine kinase"/>
    <property type="match status" value="1"/>
</dbReference>
<dbReference type="Pfam" id="PF00072">
    <property type="entry name" value="Response_reg"/>
    <property type="match status" value="2"/>
</dbReference>
<keyword evidence="12" id="KW-0472">Membrane</keyword>
<evidence type="ECO:0000256" key="12">
    <source>
        <dbReference type="SAM" id="Phobius"/>
    </source>
</evidence>
<evidence type="ECO:0000256" key="11">
    <source>
        <dbReference type="SAM" id="Coils"/>
    </source>
</evidence>